<evidence type="ECO:0000313" key="3">
    <source>
        <dbReference type="Proteomes" id="UP001177670"/>
    </source>
</evidence>
<name>A0AA40KNK7_9HYME</name>
<keyword evidence="3" id="KW-1185">Reference proteome</keyword>
<evidence type="ECO:0000256" key="1">
    <source>
        <dbReference type="SAM" id="MobiDB-lite"/>
    </source>
</evidence>
<reference evidence="2" key="1">
    <citation type="submission" date="2021-10" db="EMBL/GenBank/DDBJ databases">
        <title>Melipona bicolor Genome sequencing and assembly.</title>
        <authorList>
            <person name="Araujo N.S."/>
            <person name="Arias M.C."/>
        </authorList>
    </citation>
    <scope>NUCLEOTIDE SEQUENCE</scope>
    <source>
        <strain evidence="2">USP_2M_L1-L4_2017</strain>
        <tissue evidence="2">Whole body</tissue>
    </source>
</reference>
<gene>
    <name evidence="2" type="ORF">K0M31_004527</name>
</gene>
<feature type="region of interest" description="Disordered" evidence="1">
    <location>
        <begin position="1"/>
        <end position="21"/>
    </location>
</feature>
<comment type="caution">
    <text evidence="2">The sequence shown here is derived from an EMBL/GenBank/DDBJ whole genome shotgun (WGS) entry which is preliminary data.</text>
</comment>
<feature type="region of interest" description="Disordered" evidence="1">
    <location>
        <begin position="47"/>
        <end position="68"/>
    </location>
</feature>
<proteinExistence type="predicted"/>
<sequence>MDKRFHGEERSGTSFRSPAAAGTFIQRVGGIDHRAYSESRLTARQRAWQRARTTSGEENAGTSQLVDEQTQKRNSVVWIINASRFP</sequence>
<dbReference type="AlphaFoldDB" id="A0AA40KNK7"/>
<evidence type="ECO:0000313" key="2">
    <source>
        <dbReference type="EMBL" id="KAK1126906.1"/>
    </source>
</evidence>
<feature type="compositionally biased region" description="Polar residues" evidence="1">
    <location>
        <begin position="56"/>
        <end position="68"/>
    </location>
</feature>
<feature type="compositionally biased region" description="Basic and acidic residues" evidence="1">
    <location>
        <begin position="1"/>
        <end position="11"/>
    </location>
</feature>
<dbReference type="EMBL" id="JAHYIQ010000013">
    <property type="protein sequence ID" value="KAK1126906.1"/>
    <property type="molecule type" value="Genomic_DNA"/>
</dbReference>
<protein>
    <submittedName>
        <fullName evidence="2">Uncharacterized protein</fullName>
    </submittedName>
</protein>
<accession>A0AA40KNK7</accession>
<organism evidence="2 3">
    <name type="scientific">Melipona bicolor</name>
    <dbReference type="NCBI Taxonomy" id="60889"/>
    <lineage>
        <taxon>Eukaryota</taxon>
        <taxon>Metazoa</taxon>
        <taxon>Ecdysozoa</taxon>
        <taxon>Arthropoda</taxon>
        <taxon>Hexapoda</taxon>
        <taxon>Insecta</taxon>
        <taxon>Pterygota</taxon>
        <taxon>Neoptera</taxon>
        <taxon>Endopterygota</taxon>
        <taxon>Hymenoptera</taxon>
        <taxon>Apocrita</taxon>
        <taxon>Aculeata</taxon>
        <taxon>Apoidea</taxon>
        <taxon>Anthophila</taxon>
        <taxon>Apidae</taxon>
        <taxon>Melipona</taxon>
    </lineage>
</organism>
<dbReference type="Proteomes" id="UP001177670">
    <property type="component" value="Unassembled WGS sequence"/>
</dbReference>